<keyword evidence="2" id="KW-1185">Reference proteome</keyword>
<evidence type="ECO:0000313" key="2">
    <source>
        <dbReference type="Proteomes" id="UP001557484"/>
    </source>
</evidence>
<sequence>MWLIQIKTGRPLCANGGVDGLAISADDRGRDGRERVPTMLTYVRDQAELE</sequence>
<gene>
    <name evidence="1" type="ORF">AB4875_14305</name>
</gene>
<name>A0ABV3TYL1_9GAMM</name>
<dbReference type="RefSeq" id="WP_368376737.1">
    <property type="nucleotide sequence ID" value="NZ_JBFRYB010000001.1"/>
</dbReference>
<dbReference type="EMBL" id="JBFRYB010000001">
    <property type="protein sequence ID" value="MEX1666663.1"/>
    <property type="molecule type" value="Genomic_DNA"/>
</dbReference>
<dbReference type="Proteomes" id="UP001557484">
    <property type="component" value="Unassembled WGS sequence"/>
</dbReference>
<evidence type="ECO:0000313" key="1">
    <source>
        <dbReference type="EMBL" id="MEX1666663.1"/>
    </source>
</evidence>
<accession>A0ABV3TYL1</accession>
<reference evidence="1 2" key="1">
    <citation type="journal article" date="2011" name="Int. J. Syst. Evol. Microbiol.">
        <title>Zhongshania antarctica gen. nov., sp. nov. and Zhongshania guokunii sp. nov., gammaproteobacteria respectively isolated from coastal attached (fast) ice and surface seawater of the Antarctic.</title>
        <authorList>
            <person name="Li H.J."/>
            <person name="Zhang X.Y."/>
            <person name="Chen C.X."/>
            <person name="Zhang Y.J."/>
            <person name="Gao Z.M."/>
            <person name="Yu Y."/>
            <person name="Chen X.L."/>
            <person name="Chen B."/>
            <person name="Zhang Y.Z."/>
        </authorList>
    </citation>
    <scope>NUCLEOTIDE SEQUENCE [LARGE SCALE GENOMIC DNA]</scope>
    <source>
        <strain evidence="1 2">R06B22</strain>
    </source>
</reference>
<protein>
    <submittedName>
        <fullName evidence="1">Uncharacterized protein</fullName>
    </submittedName>
</protein>
<organism evidence="1 2">
    <name type="scientific">Zhongshania arctica</name>
    <dbReference type="NCBI Taxonomy" id="3238302"/>
    <lineage>
        <taxon>Bacteria</taxon>
        <taxon>Pseudomonadati</taxon>
        <taxon>Pseudomonadota</taxon>
        <taxon>Gammaproteobacteria</taxon>
        <taxon>Cellvibrionales</taxon>
        <taxon>Spongiibacteraceae</taxon>
        <taxon>Zhongshania</taxon>
    </lineage>
</organism>
<proteinExistence type="predicted"/>
<comment type="caution">
    <text evidence="1">The sequence shown here is derived from an EMBL/GenBank/DDBJ whole genome shotgun (WGS) entry which is preliminary data.</text>
</comment>